<dbReference type="Gene3D" id="6.10.340.10">
    <property type="match status" value="1"/>
</dbReference>
<dbReference type="InterPro" id="IPR050706">
    <property type="entry name" value="Cyclic-di-GMP_PDE-like"/>
</dbReference>
<evidence type="ECO:0000256" key="1">
    <source>
        <dbReference type="SAM" id="Phobius"/>
    </source>
</evidence>
<keyword evidence="1" id="KW-1133">Transmembrane helix</keyword>
<dbReference type="InterPro" id="IPR029787">
    <property type="entry name" value="Nucleotide_cyclase"/>
</dbReference>
<gene>
    <name evidence="5" type="ORF">M947_01200</name>
</gene>
<evidence type="ECO:0000259" key="3">
    <source>
        <dbReference type="PROSITE" id="PS50885"/>
    </source>
</evidence>
<dbReference type="GO" id="GO:0071111">
    <property type="term" value="F:cyclic-guanylate-specific phosphodiesterase activity"/>
    <property type="evidence" value="ECO:0007669"/>
    <property type="project" value="InterPro"/>
</dbReference>
<dbReference type="InterPro" id="IPR000160">
    <property type="entry name" value="GGDEF_dom"/>
</dbReference>
<dbReference type="CDD" id="cd01949">
    <property type="entry name" value="GGDEF"/>
    <property type="match status" value="1"/>
</dbReference>
<dbReference type="GO" id="GO:0007165">
    <property type="term" value="P:signal transduction"/>
    <property type="evidence" value="ECO:0007669"/>
    <property type="project" value="InterPro"/>
</dbReference>
<dbReference type="Pfam" id="PF00990">
    <property type="entry name" value="GGDEF"/>
    <property type="match status" value="1"/>
</dbReference>
<dbReference type="NCBIfam" id="TIGR00254">
    <property type="entry name" value="GGDEF"/>
    <property type="match status" value="1"/>
</dbReference>
<dbReference type="SMART" id="SM00052">
    <property type="entry name" value="EAL"/>
    <property type="match status" value="1"/>
</dbReference>
<feature type="transmembrane region" description="Helical" evidence="1">
    <location>
        <begin position="12"/>
        <end position="32"/>
    </location>
</feature>
<evidence type="ECO:0000259" key="2">
    <source>
        <dbReference type="PROSITE" id="PS50883"/>
    </source>
</evidence>
<dbReference type="CDD" id="cd06225">
    <property type="entry name" value="HAMP"/>
    <property type="match status" value="1"/>
</dbReference>
<dbReference type="SUPFAM" id="SSF55073">
    <property type="entry name" value="Nucleotide cyclase"/>
    <property type="match status" value="1"/>
</dbReference>
<feature type="domain" description="HAMP" evidence="3">
    <location>
        <begin position="169"/>
        <end position="221"/>
    </location>
</feature>
<dbReference type="PROSITE" id="PS50885">
    <property type="entry name" value="HAMP"/>
    <property type="match status" value="1"/>
</dbReference>
<evidence type="ECO:0000313" key="5">
    <source>
        <dbReference type="EMBL" id="EQB40443.1"/>
    </source>
</evidence>
<dbReference type="SUPFAM" id="SSF141868">
    <property type="entry name" value="EAL domain-like"/>
    <property type="match status" value="1"/>
</dbReference>
<dbReference type="Gene3D" id="3.20.20.450">
    <property type="entry name" value="EAL domain"/>
    <property type="match status" value="1"/>
</dbReference>
<dbReference type="Proteomes" id="UP000015520">
    <property type="component" value="Unassembled WGS sequence"/>
</dbReference>
<dbReference type="OrthoDB" id="9790732at2"/>
<organism evidence="5 6">
    <name type="scientific">Sulfurimonas hongkongensis</name>
    <dbReference type="NCBI Taxonomy" id="1172190"/>
    <lineage>
        <taxon>Bacteria</taxon>
        <taxon>Pseudomonadati</taxon>
        <taxon>Campylobacterota</taxon>
        <taxon>Epsilonproteobacteria</taxon>
        <taxon>Campylobacterales</taxon>
        <taxon>Sulfurimonadaceae</taxon>
        <taxon>Sulfurimonas</taxon>
    </lineage>
</organism>
<proteinExistence type="predicted"/>
<dbReference type="PATRIC" id="fig|1172190.3.peg.228"/>
<dbReference type="PANTHER" id="PTHR33121">
    <property type="entry name" value="CYCLIC DI-GMP PHOSPHODIESTERASE PDEF"/>
    <property type="match status" value="1"/>
</dbReference>
<feature type="transmembrane region" description="Helical" evidence="1">
    <location>
        <begin position="149"/>
        <end position="168"/>
    </location>
</feature>
<dbReference type="PROSITE" id="PS50887">
    <property type="entry name" value="GGDEF"/>
    <property type="match status" value="1"/>
</dbReference>
<dbReference type="GO" id="GO:0016020">
    <property type="term" value="C:membrane"/>
    <property type="evidence" value="ECO:0007669"/>
    <property type="project" value="InterPro"/>
</dbReference>
<dbReference type="InterPro" id="IPR001633">
    <property type="entry name" value="EAL_dom"/>
</dbReference>
<evidence type="ECO:0000259" key="4">
    <source>
        <dbReference type="PROSITE" id="PS50887"/>
    </source>
</evidence>
<evidence type="ECO:0000313" key="6">
    <source>
        <dbReference type="Proteomes" id="UP000015520"/>
    </source>
</evidence>
<sequence length="644" mass="74602">MKKNQVKSISTKIVLLIVLIFLLSVLVILTAFEKINKKAFYSIEMEKADLVARTIEPLIALNIYLDMKDKTDQVLSQLIENPNILAVKVLKNLKVINEIRSPEYDKSIEESFTIKQAIHQPNSKKILGSLIITYSNKNYKELINQYTKILLIMFVVFSFIFTLFGLYVKKLLLPLRKIAKSLKEYSPDQEIKIPYVSQNNEIGLISKALNNMQQKISQYSKKQKNINQYLEEKVNEKTLELRKQLYTDSLTKLPNRHSLLNDIISSDDGALLVINIDDFREINDFFGQTAGDYILKSFAYKLNSMFNKKQNTTVSRLSGDEFAIYFTKKPSIQEFIKIAENLAANVEKMIFFYENNELSIRVSVGGSYQMENILEKADIALKSAKKQQESFLLYDENLNIEEQYKDNIEWVKNLKIAIENDKIVPYFQAIYDNKSDKVASYECLIRLIDEDGNIISPYKFLIIAKKSRLYSKLTKIMIEKSCKYFENIDSYFSVNVSVEDILNKNTVKYIKQKIKEHNVSKKIIFEILESEGIENYEDVAVFTNEMKALGCRISIDDFGSGYSNFEHLLKLNIDYIKIDGTLIKNIDYDINAQIVVKTIVDFAQRLNILTVAEFVHNESVYKKVKDLSIDRTQGFFLARPHDKI</sequence>
<dbReference type="RefSeq" id="WP_021286521.1">
    <property type="nucleotide sequence ID" value="NZ_AUPZ01000002.1"/>
</dbReference>
<name>T0L3L9_9BACT</name>
<dbReference type="Pfam" id="PF00672">
    <property type="entry name" value="HAMP"/>
    <property type="match status" value="1"/>
</dbReference>
<dbReference type="PANTHER" id="PTHR33121:SF71">
    <property type="entry name" value="OXYGEN SENSOR PROTEIN DOSP"/>
    <property type="match status" value="1"/>
</dbReference>
<dbReference type="InterPro" id="IPR035919">
    <property type="entry name" value="EAL_sf"/>
</dbReference>
<accession>T0L3L9</accession>
<dbReference type="SMART" id="SM00267">
    <property type="entry name" value="GGDEF"/>
    <property type="match status" value="1"/>
</dbReference>
<dbReference type="Gene3D" id="3.30.70.270">
    <property type="match status" value="1"/>
</dbReference>
<keyword evidence="1" id="KW-0472">Membrane</keyword>
<reference evidence="5 6" key="1">
    <citation type="submission" date="2013-07" db="EMBL/GenBank/DDBJ databases">
        <title>Sulfurimonas hongkongensis AST-10 Genome Sequencing.</title>
        <authorList>
            <person name="Cai L."/>
            <person name="Zhang T."/>
        </authorList>
    </citation>
    <scope>NUCLEOTIDE SEQUENCE [LARGE SCALE GENOMIC DNA]</scope>
    <source>
        <strain evidence="5 6">AST-10</strain>
    </source>
</reference>
<feature type="domain" description="GGDEF" evidence="4">
    <location>
        <begin position="267"/>
        <end position="396"/>
    </location>
</feature>
<dbReference type="EMBL" id="AUPZ01000002">
    <property type="protein sequence ID" value="EQB40443.1"/>
    <property type="molecule type" value="Genomic_DNA"/>
</dbReference>
<dbReference type="PROSITE" id="PS50883">
    <property type="entry name" value="EAL"/>
    <property type="match status" value="1"/>
</dbReference>
<feature type="domain" description="EAL" evidence="2">
    <location>
        <begin position="407"/>
        <end position="644"/>
    </location>
</feature>
<comment type="caution">
    <text evidence="5">The sequence shown here is derived from an EMBL/GenBank/DDBJ whole genome shotgun (WGS) entry which is preliminary data.</text>
</comment>
<protein>
    <submittedName>
        <fullName evidence="5">Diguanylate cyclase</fullName>
    </submittedName>
</protein>
<dbReference type="AlphaFoldDB" id="T0L3L9"/>
<keyword evidence="6" id="KW-1185">Reference proteome</keyword>
<dbReference type="InterPro" id="IPR003660">
    <property type="entry name" value="HAMP_dom"/>
</dbReference>
<dbReference type="InterPro" id="IPR043128">
    <property type="entry name" value="Rev_trsase/Diguanyl_cyclase"/>
</dbReference>
<dbReference type="eggNOG" id="COG5001">
    <property type="taxonomic scope" value="Bacteria"/>
</dbReference>
<keyword evidence="1" id="KW-0812">Transmembrane</keyword>
<dbReference type="Pfam" id="PF00563">
    <property type="entry name" value="EAL"/>
    <property type="match status" value="1"/>
</dbReference>
<dbReference type="STRING" id="1172190.M947_01200"/>
<dbReference type="CDD" id="cd01948">
    <property type="entry name" value="EAL"/>
    <property type="match status" value="1"/>
</dbReference>